<dbReference type="Proteomes" id="UP001470230">
    <property type="component" value="Unassembled WGS sequence"/>
</dbReference>
<evidence type="ECO:0000313" key="2">
    <source>
        <dbReference type="EMBL" id="KAK8840646.1"/>
    </source>
</evidence>
<keyword evidence="3" id="KW-1185">Reference proteome</keyword>
<sequence length="1382" mass="156017">MIKTLTQDVITIKLINAALQSTEASSSPPFQCLLQYPEPKIILQSFCSLLEKTRDPAVKIRVYRLFLDFSIQKAPDLNSVGDEIILNSILSVFVSAPPLCSQKDCEILAKFIKEMLKLIKTIKITTIFNNFIKSNSLFSPLGIVILTKDQPQLHPNTIKFIIAMVHNNLEILNVAACALFFSQNKYSSLTEAAKNEFNSENASEILQQTILNSMTQKINFRLAAIELAHSLFHFYSPCESNQLLKAVMTVFTQQFKESSVQLRTNIVICLSDFPEIEDDKKFLSTMLPFIASRFNECDECDDDFAVAVFAFIRHFSSSVFMRQVVLDMIKSHDNYVSGVILGAFLGYLKSDSSFRKTCLLPTPMTSQKAIAAVMAVTTMVIYKLFDKETFVDSFESILTVLTTSELLDDFFVQFRVFKAADMLAAVSGQYPYEVSRLLFKYLGNLKGDDVISHVSPIVETIKDSEEIQRLNSGEFAQVFVSLMTKYIDDPSVRPILLPFLYLISPNKSKSEANVDMMLCDLFDVLVPSSFVDAIRTEAILKSQSAPRASLIAVSLPKCEPFFPTLSRVVRELYPEDTDLTLQFLENASKRSLEAFIPHLLRFAEPVKISNSYFLQFVSIKTKKTLHLNAIFKSLSFITHELKPKASLLSSLLQVAEAAFPKEEKMDSVCEDALKAFIELSKIESSEKWPVSLLKKIFGYHYFAPSFYLLLPHCPADIELIKLAADSYASYISKTGENMNNLFSSACIKCHENSSSLGAILNASFKYIESSKDQSIMLDLCLVSTRCYREKKDDVPTDIFDCILSLSKFVLSSTDSLRNISKDIFVSLYSLKLPVESKNNSVGEKENLTPFRVIDYSAELFTLIYEKFSVNDTIDFAIFTLNSRPFTFCNALVLNTLTEQQAQSLVSTTKNFLSLFFDISNKTKKKVRSVMQSISYRLGKTDMQTYLKCLVLQPMTPFISDTISHFIQNEEFRSTFFANFTKIAMESSLPIAASEQMTFLSTNFMQSIPVIIHADECIEESFSKHATYLTIWLSNIAGANQNLKLQNNIKEMSNSFNELFQKVAKSDIEPIEFQMNTVQSLYQSFGTLISALLLTDDKMIITFCESLFALLKVQNQKVVFIASLCISRLFTRLVQYADQILIEKLKKSVAMSFTVCCDENCRFLSAVMNDIFNRPLFESFSEEEATSILNGTIRGVAYPGPNLKNESLAFLCKITIVFGKSIISPQLERLWEIMNDQDFSPLVLTTMNSLLQIDNTAKHISGKITLDGLIIASVGESNAIAKNSKTVLETLTGMNAIEDILKRLKEMIEKVEFDEICERIINKINRNNVSDNVVDLLIKLNALEDKDTKYQDKVISLLLTIMEDNNNPLKQTASQHLVNLFSE</sequence>
<evidence type="ECO:0000313" key="3">
    <source>
        <dbReference type="Proteomes" id="UP001470230"/>
    </source>
</evidence>
<name>A0ABR2H424_9EUKA</name>
<proteinExistence type="predicted"/>
<comment type="caution">
    <text evidence="2">The sequence shown here is derived from an EMBL/GenBank/DDBJ whole genome shotgun (WGS) entry which is preliminary data.</text>
</comment>
<dbReference type="EMBL" id="JAPFFF010000044">
    <property type="protein sequence ID" value="KAK8840646.1"/>
    <property type="molecule type" value="Genomic_DNA"/>
</dbReference>
<reference evidence="2 3" key="1">
    <citation type="submission" date="2024-04" db="EMBL/GenBank/DDBJ databases">
        <title>Tritrichomonas musculus Genome.</title>
        <authorList>
            <person name="Alves-Ferreira E."/>
            <person name="Grigg M."/>
            <person name="Lorenzi H."/>
            <person name="Galac M."/>
        </authorList>
    </citation>
    <scope>NUCLEOTIDE SEQUENCE [LARGE SCALE GENOMIC DNA]</scope>
    <source>
        <strain evidence="2 3">EAF2021</strain>
    </source>
</reference>
<evidence type="ECO:0008006" key="4">
    <source>
        <dbReference type="Google" id="ProtNLM"/>
    </source>
</evidence>
<accession>A0ABR2H424</accession>
<organism evidence="2 3">
    <name type="scientific">Tritrichomonas musculus</name>
    <dbReference type="NCBI Taxonomy" id="1915356"/>
    <lineage>
        <taxon>Eukaryota</taxon>
        <taxon>Metamonada</taxon>
        <taxon>Parabasalia</taxon>
        <taxon>Tritrichomonadida</taxon>
        <taxon>Tritrichomonadidae</taxon>
        <taxon>Tritrichomonas</taxon>
    </lineage>
</organism>
<dbReference type="InterPro" id="IPR016024">
    <property type="entry name" value="ARM-type_fold"/>
</dbReference>
<gene>
    <name evidence="2" type="ORF">M9Y10_030421</name>
</gene>
<evidence type="ECO:0000256" key="1">
    <source>
        <dbReference type="SAM" id="Coils"/>
    </source>
</evidence>
<feature type="coiled-coil region" evidence="1">
    <location>
        <begin position="1293"/>
        <end position="1345"/>
    </location>
</feature>
<protein>
    <recommendedName>
        <fullName evidence="4">MMS19 nucleotide excision repair protein</fullName>
    </recommendedName>
</protein>
<dbReference type="SUPFAM" id="SSF48371">
    <property type="entry name" value="ARM repeat"/>
    <property type="match status" value="2"/>
</dbReference>
<keyword evidence="1" id="KW-0175">Coiled coil</keyword>